<feature type="region of interest" description="Disordered" evidence="2">
    <location>
        <begin position="737"/>
        <end position="781"/>
    </location>
</feature>
<feature type="compositionally biased region" description="Acidic residues" evidence="2">
    <location>
        <begin position="510"/>
        <end position="521"/>
    </location>
</feature>
<feature type="region of interest" description="Disordered" evidence="2">
    <location>
        <begin position="435"/>
        <end position="533"/>
    </location>
</feature>
<feature type="compositionally biased region" description="Basic and acidic residues" evidence="2">
    <location>
        <begin position="457"/>
        <end position="471"/>
    </location>
</feature>
<dbReference type="EMBL" id="KL197786">
    <property type="protein sequence ID" value="KDQ49402.1"/>
    <property type="molecule type" value="Genomic_DNA"/>
</dbReference>
<feature type="region of interest" description="Disordered" evidence="2">
    <location>
        <begin position="344"/>
        <end position="372"/>
    </location>
</feature>
<dbReference type="AlphaFoldDB" id="A0A067PEH2"/>
<feature type="compositionally biased region" description="Basic and acidic residues" evidence="2">
    <location>
        <begin position="738"/>
        <end position="752"/>
    </location>
</feature>
<sequence>MTNHWFTGAGTSRSMRTHGTEDLEDILRSPNTPRTKTGQTRKVVRSPDTEDECLRNRIRKKVGMKNPQIELEPERESPVIRLKKTGRRSFSQVETELEEELPQAPAGKAKKSKSHRLTDTEKEDDTEILRLILARKAPIARATKKAPAAEGGPNTDGGRSPNLQQGSETSLLLSPLTQPQFSGQGIELQLPQLGDVQFGDISPLTDSTLRPHDSVSNTQAGPSCPPLRLTNSARTLAGMFVLFKSRARQHLEEQLERSDRERRVARELVTQLEAQRAQAARVMEMLAESVDSIYRMGDEVFSMFDNFVEEITQQLRDKEAQQLREEVRSVDGVEVPTTRATVDTTSEQSWNKKLGDWKGKHPVPGSLGHPPRAGDVVTPAVARAVTFNPVLSTPVGRLGLHYDPNITASVSRLAEARQLGESVVDYERRMNSLRRFSESTSQLGTNSAPTTLRRQHLRFEDTKAKERRTKDSSQNNRSRTEAGGGGGQGGGPPDGGSSHSSGSSSTPSPSDDDETKEDMGEESPLGGILLTEEMTTTTTPRLTWIQMRKGNQRVSVLHQEGGAIGIVTSNIKNLKLPPPRKYGGEDDIEVFKNWLRDLLHWLCLNGLAGPEHDKECILVLGSYLESRAKVWLDEDIDLRGRGLLQFLHKAMAQRAATKYNNCVYDQKEGVAAFFNQLDAAARKLVVYPDDYSFRRKFFFRLPTEIVRPILHFHCMSPEYNMTEQLLSAAIETEASFKTAREHQVHRHVEMKRAKGKGLSKSNDSKDKTPVVPNNTTDNQPRIFLMPKKQGINEGRFFVRREGANVWQGRSKGPVPGQPQGMNRPKGAPNSGPGRATFANPGHFAAACPKPSKQGERGSRAHTPMGRDKTRSTKDEDRGDEHPEHEESTVDQVGIGSEEYEEWIQEEEDHRGWQDQYKSDTASGYWNNFQSGYPDEVEGQYAMRIVGESERKDDELPALMPCSDSDLDSVCTVDETGIRRGVWPCEKKQMRMDRRRHPQDQELGNYRAN</sequence>
<dbReference type="HOGENOM" id="CLU_298272_0_0_1"/>
<feature type="coiled-coil region" evidence="1">
    <location>
        <begin position="248"/>
        <end position="275"/>
    </location>
</feature>
<organism evidence="3 4">
    <name type="scientific">Jaapia argillacea MUCL 33604</name>
    <dbReference type="NCBI Taxonomy" id="933084"/>
    <lineage>
        <taxon>Eukaryota</taxon>
        <taxon>Fungi</taxon>
        <taxon>Dikarya</taxon>
        <taxon>Basidiomycota</taxon>
        <taxon>Agaricomycotina</taxon>
        <taxon>Agaricomycetes</taxon>
        <taxon>Agaricomycetidae</taxon>
        <taxon>Jaapiales</taxon>
        <taxon>Jaapiaceae</taxon>
        <taxon>Jaapia</taxon>
    </lineage>
</organism>
<proteinExistence type="predicted"/>
<feature type="compositionally biased region" description="Polar residues" evidence="2">
    <location>
        <begin position="438"/>
        <end position="452"/>
    </location>
</feature>
<feature type="region of interest" description="Disordered" evidence="2">
    <location>
        <begin position="988"/>
        <end position="1008"/>
    </location>
</feature>
<feature type="compositionally biased region" description="Polar residues" evidence="2">
    <location>
        <begin position="1"/>
        <end position="14"/>
    </location>
</feature>
<name>A0A067PEH2_9AGAM</name>
<evidence type="ECO:0000313" key="3">
    <source>
        <dbReference type="EMBL" id="KDQ49402.1"/>
    </source>
</evidence>
<keyword evidence="4" id="KW-1185">Reference proteome</keyword>
<dbReference type="InParanoid" id="A0A067PEH2"/>
<evidence type="ECO:0000256" key="2">
    <source>
        <dbReference type="SAM" id="MobiDB-lite"/>
    </source>
</evidence>
<feature type="region of interest" description="Disordered" evidence="2">
    <location>
        <begin position="803"/>
        <end position="891"/>
    </location>
</feature>
<feature type="compositionally biased region" description="Gly residues" evidence="2">
    <location>
        <begin position="482"/>
        <end position="494"/>
    </location>
</feature>
<gene>
    <name evidence="3" type="ORF">JAAARDRAFT_51767</name>
</gene>
<evidence type="ECO:0000313" key="4">
    <source>
        <dbReference type="Proteomes" id="UP000027265"/>
    </source>
</evidence>
<feature type="region of interest" description="Disordered" evidence="2">
    <location>
        <begin position="83"/>
        <end position="123"/>
    </location>
</feature>
<feature type="compositionally biased region" description="Basic and acidic residues" evidence="2">
    <location>
        <begin position="18"/>
        <end position="27"/>
    </location>
</feature>
<dbReference type="STRING" id="933084.A0A067PEH2"/>
<feature type="region of interest" description="Disordered" evidence="2">
    <location>
        <begin position="140"/>
        <end position="166"/>
    </location>
</feature>
<dbReference type="OrthoDB" id="3060267at2759"/>
<feature type="compositionally biased region" description="Basic and acidic residues" evidence="2">
    <location>
        <begin position="852"/>
        <end position="887"/>
    </location>
</feature>
<protein>
    <submittedName>
        <fullName evidence="3">Uncharacterized protein</fullName>
    </submittedName>
</protein>
<feature type="compositionally biased region" description="Low complexity" evidence="2">
    <location>
        <begin position="495"/>
        <end position="509"/>
    </location>
</feature>
<accession>A0A067PEH2</accession>
<dbReference type="Proteomes" id="UP000027265">
    <property type="component" value="Unassembled WGS sequence"/>
</dbReference>
<reference evidence="4" key="1">
    <citation type="journal article" date="2014" name="Proc. Natl. Acad. Sci. U.S.A.">
        <title>Extensive sampling of basidiomycete genomes demonstrates inadequacy of the white-rot/brown-rot paradigm for wood decay fungi.</title>
        <authorList>
            <person name="Riley R."/>
            <person name="Salamov A.A."/>
            <person name="Brown D.W."/>
            <person name="Nagy L.G."/>
            <person name="Floudas D."/>
            <person name="Held B.W."/>
            <person name="Levasseur A."/>
            <person name="Lombard V."/>
            <person name="Morin E."/>
            <person name="Otillar R."/>
            <person name="Lindquist E.A."/>
            <person name="Sun H."/>
            <person name="LaButti K.M."/>
            <person name="Schmutz J."/>
            <person name="Jabbour D."/>
            <person name="Luo H."/>
            <person name="Baker S.E."/>
            <person name="Pisabarro A.G."/>
            <person name="Walton J.D."/>
            <person name="Blanchette R.A."/>
            <person name="Henrissat B."/>
            <person name="Martin F."/>
            <person name="Cullen D."/>
            <person name="Hibbett D.S."/>
            <person name="Grigoriev I.V."/>
        </authorList>
    </citation>
    <scope>NUCLEOTIDE SEQUENCE [LARGE SCALE GENOMIC DNA]</scope>
    <source>
        <strain evidence="4">MUCL 33604</strain>
    </source>
</reference>
<evidence type="ECO:0000256" key="1">
    <source>
        <dbReference type="SAM" id="Coils"/>
    </source>
</evidence>
<feature type="compositionally biased region" description="Polar residues" evidence="2">
    <location>
        <begin position="29"/>
        <end position="40"/>
    </location>
</feature>
<keyword evidence="1" id="KW-0175">Coiled coil</keyword>
<feature type="region of interest" description="Disordered" evidence="2">
    <location>
        <begin position="1"/>
        <end position="50"/>
    </location>
</feature>